<keyword evidence="1" id="KW-1133">Transmembrane helix</keyword>
<organism evidence="2 3">
    <name type="scientific">Corynebacterium comes</name>
    <dbReference type="NCBI Taxonomy" id="2675218"/>
    <lineage>
        <taxon>Bacteria</taxon>
        <taxon>Bacillati</taxon>
        <taxon>Actinomycetota</taxon>
        <taxon>Actinomycetes</taxon>
        <taxon>Mycobacteriales</taxon>
        <taxon>Corynebacteriaceae</taxon>
        <taxon>Corynebacterium</taxon>
    </lineage>
</organism>
<dbReference type="AlphaFoldDB" id="A0A6B8W8I8"/>
<gene>
    <name evidence="2" type="ORF">CETAM_00225</name>
</gene>
<dbReference type="EMBL" id="CP046453">
    <property type="protein sequence ID" value="QGU03338.1"/>
    <property type="molecule type" value="Genomic_DNA"/>
</dbReference>
<feature type="transmembrane region" description="Helical" evidence="1">
    <location>
        <begin position="31"/>
        <end position="50"/>
    </location>
</feature>
<evidence type="ECO:0000313" key="3">
    <source>
        <dbReference type="Proteomes" id="UP000425178"/>
    </source>
</evidence>
<feature type="transmembrane region" description="Helical" evidence="1">
    <location>
        <begin position="56"/>
        <end position="76"/>
    </location>
</feature>
<name>A0A6B8W8I8_9CORY</name>
<protein>
    <submittedName>
        <fullName evidence="2">Uncharacterized protein</fullName>
    </submittedName>
</protein>
<proteinExistence type="predicted"/>
<reference evidence="2 3" key="1">
    <citation type="journal article" date="2021" name="Int. J. Syst. Evol. Microbiol.">
        <title>Classification of three corynebacterial strains isolated from a small paddock in North Rhine-Westphalia: proposal of &lt;i&gt;Corynebacterium kalinowskii&lt;/i&gt; sp. nov., &lt;i&gt;Corynebacterium comes&lt;/i&gt; sp. nov. and &lt;i&gt;Corynebacterium occultum&lt;/i&gt; sp. nov.</title>
        <authorList>
            <person name="Schaffert L."/>
            <person name="Ruwe M."/>
            <person name="Milse J."/>
            <person name="Hanuschka K."/>
            <person name="Ortseifen V."/>
            <person name="Droste J."/>
            <person name="Brandt D."/>
            <person name="Schl L."/>
            <person name="Kutter Y."/>
            <person name="Vinke S."/>
            <person name="Vieh P."/>
            <person name="Jacob L."/>
            <person name="L N.C."/>
            <person name="Schulte-Berndt E."/>
            <person name="Hain C."/>
            <person name="Linder M."/>
            <person name="Schmidt P."/>
            <person name="Wollenschl L."/>
            <person name="Luttermann T."/>
            <person name="Thieme E."/>
            <person name="Hassa J."/>
            <person name="Haak M."/>
            <person name="Wittchen M."/>
            <person name="Mentz A."/>
            <person name="Persicke M."/>
            <person name="Busche T."/>
            <person name="R C."/>
        </authorList>
    </citation>
    <scope>NUCLEOTIDE SEQUENCE [LARGE SCALE GENOMIC DNA]</scope>
    <source>
        <strain evidence="2 3">2019</strain>
    </source>
</reference>
<dbReference type="KEGG" id="ccoe:CETAM_00225"/>
<dbReference type="Proteomes" id="UP000425178">
    <property type="component" value="Chromosome"/>
</dbReference>
<evidence type="ECO:0000313" key="2">
    <source>
        <dbReference type="EMBL" id="QGU03338.1"/>
    </source>
</evidence>
<dbReference type="RefSeq" id="WP_156226535.1">
    <property type="nucleotide sequence ID" value="NZ_CP046453.1"/>
</dbReference>
<keyword evidence="3" id="KW-1185">Reference proteome</keyword>
<evidence type="ECO:0000256" key="1">
    <source>
        <dbReference type="SAM" id="Phobius"/>
    </source>
</evidence>
<feature type="transmembrane region" description="Helical" evidence="1">
    <location>
        <begin position="88"/>
        <end position="108"/>
    </location>
</feature>
<keyword evidence="1" id="KW-0812">Transmembrane</keyword>
<feature type="transmembrane region" description="Helical" evidence="1">
    <location>
        <begin position="114"/>
        <end position="135"/>
    </location>
</feature>
<accession>A0A6B8W8I8</accession>
<sequence length="147" mass="15658">MTHDRAAGSRSLELLEADRLALSERARMPSWLALTLGVLAGVWGGSPLFTGSDHTSVWFSLYVVGLVLVFGATRATGVRLRAVGARGWVAFGILVFVVLALYSVSLALNSLGLVGWVLLPALLAAVCTVAAVRVVDASRRSVLRRDR</sequence>
<keyword evidence="1" id="KW-0472">Membrane</keyword>